<evidence type="ECO:0000256" key="16">
    <source>
        <dbReference type="PIRSR" id="PIRSR006135-2"/>
    </source>
</evidence>
<keyword evidence="8 14" id="KW-0169">Cobalamin biosynthesis</keyword>
<evidence type="ECO:0000256" key="15">
    <source>
        <dbReference type="PIRSR" id="PIRSR006135-1"/>
    </source>
</evidence>
<evidence type="ECO:0000256" key="5">
    <source>
        <dbReference type="ARBA" id="ARBA00004692"/>
    </source>
</evidence>
<keyword evidence="11 14" id="KW-0418">Kinase</keyword>
<dbReference type="EC" id="2.7.1.156" evidence="14"/>
<proteinExistence type="inferred from homology"/>
<evidence type="ECO:0000256" key="13">
    <source>
        <dbReference type="ARBA" id="ARBA00023134"/>
    </source>
</evidence>
<evidence type="ECO:0000256" key="10">
    <source>
        <dbReference type="ARBA" id="ARBA00022741"/>
    </source>
</evidence>
<evidence type="ECO:0000256" key="7">
    <source>
        <dbReference type="ARBA" id="ARBA00007490"/>
    </source>
</evidence>
<dbReference type="GO" id="GO:0005525">
    <property type="term" value="F:GTP binding"/>
    <property type="evidence" value="ECO:0007669"/>
    <property type="project" value="UniProtKB-UniRule"/>
</dbReference>
<evidence type="ECO:0000256" key="6">
    <source>
        <dbReference type="ARBA" id="ARBA00005159"/>
    </source>
</evidence>
<keyword evidence="9 14" id="KW-0808">Transferase</keyword>
<comment type="catalytic activity">
    <reaction evidence="3">
        <text>adenosylcob(III)inamide + GTP = adenosylcob(III)inamide phosphate + GDP + H(+)</text>
        <dbReference type="Rhea" id="RHEA:15765"/>
        <dbReference type="ChEBI" id="CHEBI:2480"/>
        <dbReference type="ChEBI" id="CHEBI:15378"/>
        <dbReference type="ChEBI" id="CHEBI:37565"/>
        <dbReference type="ChEBI" id="CHEBI:58189"/>
        <dbReference type="ChEBI" id="CHEBI:58502"/>
        <dbReference type="EC" id="2.7.1.156"/>
    </reaction>
</comment>
<dbReference type="PIRSF" id="PIRSF006135">
    <property type="entry name" value="CobU"/>
    <property type="match status" value="1"/>
</dbReference>
<feature type="active site" description="GMP-histidine intermediate" evidence="15">
    <location>
        <position position="51"/>
    </location>
</feature>
<keyword evidence="18" id="KW-1185">Reference proteome</keyword>
<evidence type="ECO:0000256" key="9">
    <source>
        <dbReference type="ARBA" id="ARBA00022679"/>
    </source>
</evidence>
<accession>A0A061ST31</accession>
<feature type="binding site" evidence="16">
    <location>
        <begin position="10"/>
        <end position="17"/>
    </location>
    <ligand>
        <name>GTP</name>
        <dbReference type="ChEBI" id="CHEBI:37565"/>
    </ligand>
</feature>
<feature type="binding site" evidence="16">
    <location>
        <begin position="52"/>
        <end position="55"/>
    </location>
    <ligand>
        <name>GTP</name>
        <dbReference type="ChEBI" id="CHEBI:37565"/>
    </ligand>
</feature>
<dbReference type="NCBIfam" id="NF004469">
    <property type="entry name" value="PRK05800.1"/>
    <property type="match status" value="1"/>
</dbReference>
<keyword evidence="13 14" id="KW-0342">GTP-binding</keyword>
<comment type="caution">
    <text evidence="17">The sequence shown here is derived from an EMBL/GenBank/DDBJ whole genome shotgun (WGS) entry which is preliminary data.</text>
</comment>
<comment type="pathway">
    <text evidence="6 14">Cofactor biosynthesis; adenosylcobalamin biosynthesis; adenosylcobalamin from cob(II)yrinate a,c-diamide: step 5/7.</text>
</comment>
<evidence type="ECO:0000256" key="1">
    <source>
        <dbReference type="ARBA" id="ARBA00000312"/>
    </source>
</evidence>
<dbReference type="AlphaFoldDB" id="A0A061ST31"/>
<dbReference type="PANTHER" id="PTHR34848:SF1">
    <property type="entry name" value="BIFUNCTIONAL ADENOSYLCOBALAMIN BIOSYNTHESIS PROTEIN COBU"/>
    <property type="match status" value="1"/>
</dbReference>
<evidence type="ECO:0000313" key="17">
    <source>
        <dbReference type="EMBL" id="KAJ04047.1"/>
    </source>
</evidence>
<feature type="binding site" evidence="16">
    <location>
        <position position="84"/>
    </location>
    <ligand>
        <name>GTP</name>
        <dbReference type="ChEBI" id="CHEBI:37565"/>
    </ligand>
</feature>
<dbReference type="GO" id="GO:0005524">
    <property type="term" value="F:ATP binding"/>
    <property type="evidence" value="ECO:0007669"/>
    <property type="project" value="UniProtKB-UniRule"/>
</dbReference>
<evidence type="ECO:0000313" key="18">
    <source>
        <dbReference type="Proteomes" id="UP000027337"/>
    </source>
</evidence>
<comment type="function">
    <text evidence="4 14">Catalyzes ATP-dependent phosphorylation of adenosylcobinamide and addition of GMP to adenosylcobinamide phosphate.</text>
</comment>
<dbReference type="EC" id="2.7.7.62" evidence="14"/>
<dbReference type="Proteomes" id="UP000027337">
    <property type="component" value="Unassembled WGS sequence"/>
</dbReference>
<evidence type="ECO:0000256" key="12">
    <source>
        <dbReference type="ARBA" id="ARBA00022840"/>
    </source>
</evidence>
<comment type="similarity">
    <text evidence="7 14">Belongs to the CobU/CobP family.</text>
</comment>
<dbReference type="RefSeq" id="WP_037905657.1">
    <property type="nucleotide sequence ID" value="NZ_JEMU01000003.1"/>
</dbReference>
<dbReference type="eggNOG" id="COG2087">
    <property type="taxonomic scope" value="Bacteria"/>
</dbReference>
<dbReference type="InterPro" id="IPR027417">
    <property type="entry name" value="P-loop_NTPase"/>
</dbReference>
<sequence length="173" mass="18772">MLPRSTFVLGGAASGKSSWAEELLKNDARPMVYLATGQIFDDEVAAKVEIHKNRRDARWRTVEAPLDLAPTLANLSGTETVLIDCATMWLTNHLMQENDLAAAQSDLLQALRNCAAPWVIVSNEVGHGIVPENALARRFREAQGRLNIALAAEADLVVQVTVGLPHVLKGTLP</sequence>
<feature type="binding site" evidence="16">
    <location>
        <begin position="35"/>
        <end position="37"/>
    </location>
    <ligand>
        <name>GTP</name>
        <dbReference type="ChEBI" id="CHEBI:37565"/>
    </ligand>
</feature>
<evidence type="ECO:0000256" key="3">
    <source>
        <dbReference type="ARBA" id="ARBA00001522"/>
    </source>
</evidence>
<evidence type="ECO:0000256" key="8">
    <source>
        <dbReference type="ARBA" id="ARBA00022573"/>
    </source>
</evidence>
<evidence type="ECO:0000256" key="14">
    <source>
        <dbReference type="PIRNR" id="PIRNR006135"/>
    </source>
</evidence>
<feature type="binding site" evidence="16">
    <location>
        <position position="63"/>
    </location>
    <ligand>
        <name>GTP</name>
        <dbReference type="ChEBI" id="CHEBI:37565"/>
    </ligand>
</feature>
<dbReference type="InterPro" id="IPR003203">
    <property type="entry name" value="CobU/CobP"/>
</dbReference>
<comment type="catalytic activity">
    <reaction evidence="2 14">
        <text>adenosylcob(III)inamide phosphate + GTP + H(+) = adenosylcob(III)inamide-GDP + diphosphate</text>
        <dbReference type="Rhea" id="RHEA:22712"/>
        <dbReference type="ChEBI" id="CHEBI:15378"/>
        <dbReference type="ChEBI" id="CHEBI:33019"/>
        <dbReference type="ChEBI" id="CHEBI:37565"/>
        <dbReference type="ChEBI" id="CHEBI:58502"/>
        <dbReference type="ChEBI" id="CHEBI:60487"/>
        <dbReference type="EC" id="2.7.7.62"/>
    </reaction>
</comment>
<dbReference type="UniPathway" id="UPA00148">
    <property type="reaction ID" value="UER00236"/>
</dbReference>
<comment type="catalytic activity">
    <reaction evidence="1 14">
        <text>adenosylcob(III)inamide + ATP = adenosylcob(III)inamide phosphate + ADP + H(+)</text>
        <dbReference type="Rhea" id="RHEA:15769"/>
        <dbReference type="ChEBI" id="CHEBI:2480"/>
        <dbReference type="ChEBI" id="CHEBI:15378"/>
        <dbReference type="ChEBI" id="CHEBI:30616"/>
        <dbReference type="ChEBI" id="CHEBI:58502"/>
        <dbReference type="ChEBI" id="CHEBI:456216"/>
        <dbReference type="EC" id="2.7.1.156"/>
    </reaction>
</comment>
<dbReference type="EMBL" id="JEMU01000003">
    <property type="protein sequence ID" value="KAJ04047.1"/>
    <property type="molecule type" value="Genomic_DNA"/>
</dbReference>
<keyword evidence="10 14" id="KW-0547">Nucleotide-binding</keyword>
<dbReference type="GO" id="GO:0008820">
    <property type="term" value="F:cobinamide phosphate guanylyltransferase activity"/>
    <property type="evidence" value="ECO:0007669"/>
    <property type="project" value="UniProtKB-UniRule"/>
</dbReference>
<dbReference type="PANTHER" id="PTHR34848">
    <property type="match status" value="1"/>
</dbReference>
<dbReference type="GO" id="GO:0009236">
    <property type="term" value="P:cobalamin biosynthetic process"/>
    <property type="evidence" value="ECO:0007669"/>
    <property type="project" value="UniProtKB-UniRule"/>
</dbReference>
<reference evidence="17 18" key="1">
    <citation type="journal article" date="2014" name="Genome Announc.">
        <title>Draft Genome Sequences of Two Isolates of the Roseobacter Group, Sulfitobacter sp. Strains 3SOLIMAR09 and 1FIGIMAR09, from Harbors of Mallorca Island (Mediterranean Sea).</title>
        <authorList>
            <person name="Mas-Llado M."/>
            <person name="Pina-Villalonga J.M."/>
            <person name="Brunet-Galmes I."/>
            <person name="Nogales B."/>
            <person name="Bosch R."/>
        </authorList>
    </citation>
    <scope>NUCLEOTIDE SEQUENCE [LARGE SCALE GENOMIC DNA]</scope>
    <source>
        <strain evidence="17 18">1FIGIMAR09</strain>
    </source>
</reference>
<organism evidence="17 18">
    <name type="scientific">Sulfitobacter mediterraneus</name>
    <dbReference type="NCBI Taxonomy" id="83219"/>
    <lineage>
        <taxon>Bacteria</taxon>
        <taxon>Pseudomonadati</taxon>
        <taxon>Pseudomonadota</taxon>
        <taxon>Alphaproteobacteria</taxon>
        <taxon>Rhodobacterales</taxon>
        <taxon>Roseobacteraceae</taxon>
        <taxon>Sulfitobacter</taxon>
    </lineage>
</organism>
<dbReference type="Gene3D" id="3.40.50.300">
    <property type="entry name" value="P-loop containing nucleotide triphosphate hydrolases"/>
    <property type="match status" value="1"/>
</dbReference>
<dbReference type="STRING" id="83219.PM02_04240"/>
<gene>
    <name evidence="17" type="ORF">PM02_04240</name>
</gene>
<dbReference type="SUPFAM" id="SSF52540">
    <property type="entry name" value="P-loop containing nucleoside triphosphate hydrolases"/>
    <property type="match status" value="1"/>
</dbReference>
<keyword evidence="12 14" id="KW-0067">ATP-binding</keyword>
<evidence type="ECO:0000256" key="2">
    <source>
        <dbReference type="ARBA" id="ARBA00000711"/>
    </source>
</evidence>
<dbReference type="CDD" id="cd00544">
    <property type="entry name" value="CobU"/>
    <property type="match status" value="1"/>
</dbReference>
<evidence type="ECO:0000256" key="4">
    <source>
        <dbReference type="ARBA" id="ARBA00003889"/>
    </source>
</evidence>
<dbReference type="Pfam" id="PF02283">
    <property type="entry name" value="CobU"/>
    <property type="match status" value="1"/>
</dbReference>
<evidence type="ECO:0000256" key="11">
    <source>
        <dbReference type="ARBA" id="ARBA00022777"/>
    </source>
</evidence>
<name>A0A061ST31_9RHOB</name>
<dbReference type="GO" id="GO:0043752">
    <property type="term" value="F:adenosylcobinamide kinase activity"/>
    <property type="evidence" value="ECO:0007669"/>
    <property type="project" value="UniProtKB-EC"/>
</dbReference>
<protein>
    <recommendedName>
        <fullName evidence="14">Bifunctional adenosylcobalamin biosynthesis protein</fullName>
        <ecNumber evidence="14">2.7.1.156</ecNumber>
        <ecNumber evidence="14">2.7.7.62</ecNumber>
    </recommendedName>
</protein>
<comment type="pathway">
    <text evidence="5 14">Cofactor biosynthesis; adenosylcobalamin biosynthesis; adenosylcobalamin from cob(II)yrinate a,c-diamide: step 6/7.</text>
</comment>